<dbReference type="GeneID" id="85329256"/>
<evidence type="ECO:0000313" key="1">
    <source>
        <dbReference type="EMBL" id="KAK0706087.1"/>
    </source>
</evidence>
<keyword evidence="2" id="KW-1185">Reference proteome</keyword>
<organism evidence="1 2">
    <name type="scientific">Lasiosphaeria miniovina</name>
    <dbReference type="NCBI Taxonomy" id="1954250"/>
    <lineage>
        <taxon>Eukaryota</taxon>
        <taxon>Fungi</taxon>
        <taxon>Dikarya</taxon>
        <taxon>Ascomycota</taxon>
        <taxon>Pezizomycotina</taxon>
        <taxon>Sordariomycetes</taxon>
        <taxon>Sordariomycetidae</taxon>
        <taxon>Sordariales</taxon>
        <taxon>Lasiosphaeriaceae</taxon>
        <taxon>Lasiosphaeria</taxon>
    </lineage>
</organism>
<dbReference type="RefSeq" id="XP_060291181.1">
    <property type="nucleotide sequence ID" value="XM_060445986.1"/>
</dbReference>
<name>A0AA40DMC3_9PEZI</name>
<accession>A0AA40DMC3</accession>
<protein>
    <recommendedName>
        <fullName evidence="3">Protein NO VEIN C-terminal domain-containing protein</fullName>
    </recommendedName>
</protein>
<comment type="caution">
    <text evidence="1">The sequence shown here is derived from an EMBL/GenBank/DDBJ whole genome shotgun (WGS) entry which is preliminary data.</text>
</comment>
<reference evidence="1" key="1">
    <citation type="submission" date="2023-06" db="EMBL/GenBank/DDBJ databases">
        <title>Genome-scale phylogeny and comparative genomics of the fungal order Sordariales.</title>
        <authorList>
            <consortium name="Lawrence Berkeley National Laboratory"/>
            <person name="Hensen N."/>
            <person name="Bonometti L."/>
            <person name="Westerberg I."/>
            <person name="Brannstrom I.O."/>
            <person name="Guillou S."/>
            <person name="Cros-Aarteil S."/>
            <person name="Calhoun S."/>
            <person name="Haridas S."/>
            <person name="Kuo A."/>
            <person name="Mondo S."/>
            <person name="Pangilinan J."/>
            <person name="Riley R."/>
            <person name="LaButti K."/>
            <person name="Andreopoulos B."/>
            <person name="Lipzen A."/>
            <person name="Chen C."/>
            <person name="Yanf M."/>
            <person name="Daum C."/>
            <person name="Ng V."/>
            <person name="Clum A."/>
            <person name="Steindorff A."/>
            <person name="Ohm R."/>
            <person name="Martin F."/>
            <person name="Silar P."/>
            <person name="Natvig D."/>
            <person name="Lalanne C."/>
            <person name="Gautier V."/>
            <person name="Ament-velasquez S.L."/>
            <person name="Kruys A."/>
            <person name="Hutchinson M.I."/>
            <person name="Powell A.J."/>
            <person name="Barry K."/>
            <person name="Miller A.N."/>
            <person name="Grigoriev I.V."/>
            <person name="Debuchy R."/>
            <person name="Gladieux P."/>
            <person name="Thoren M.H."/>
            <person name="Johannesson H."/>
        </authorList>
    </citation>
    <scope>NUCLEOTIDE SEQUENCE</scope>
    <source>
        <strain evidence="1">SMH2392-1A</strain>
    </source>
</reference>
<evidence type="ECO:0008006" key="3">
    <source>
        <dbReference type="Google" id="ProtNLM"/>
    </source>
</evidence>
<proteinExistence type="predicted"/>
<evidence type="ECO:0000313" key="2">
    <source>
        <dbReference type="Proteomes" id="UP001172101"/>
    </source>
</evidence>
<dbReference type="Proteomes" id="UP001172101">
    <property type="component" value="Unassembled WGS sequence"/>
</dbReference>
<gene>
    <name evidence="1" type="ORF">B0T26DRAFT_755619</name>
</gene>
<sequence>MVGAAGELFVFELLSALKPALPGFSRENWTSNIRKHAAVHPDHQSMPHWRGREKADFEYQDVDGAFTDLLIYKGYLASATWQGRTPKYHFEVKSTPLLCNAPFFMSSAQYNKMKKLATDDSVYIIFRVFNLYKAEVDVRLYVDPVQMEADGLLEFSIDKYTVRFRG</sequence>
<dbReference type="EMBL" id="JAUIRO010000007">
    <property type="protein sequence ID" value="KAK0706087.1"/>
    <property type="molecule type" value="Genomic_DNA"/>
</dbReference>
<dbReference type="AlphaFoldDB" id="A0AA40DMC3"/>